<protein>
    <submittedName>
        <fullName evidence="1">Uncharacterized protein</fullName>
    </submittedName>
</protein>
<dbReference type="EMBL" id="JAPFFF010000034">
    <property type="protein sequence ID" value="KAK8843696.1"/>
    <property type="molecule type" value="Genomic_DNA"/>
</dbReference>
<comment type="caution">
    <text evidence="1">The sequence shown here is derived from an EMBL/GenBank/DDBJ whole genome shotgun (WGS) entry which is preliminary data.</text>
</comment>
<proteinExistence type="predicted"/>
<keyword evidence="2" id="KW-1185">Reference proteome</keyword>
<reference evidence="1 2" key="1">
    <citation type="submission" date="2024-04" db="EMBL/GenBank/DDBJ databases">
        <title>Tritrichomonas musculus Genome.</title>
        <authorList>
            <person name="Alves-Ferreira E."/>
            <person name="Grigg M."/>
            <person name="Lorenzi H."/>
            <person name="Galac M."/>
        </authorList>
    </citation>
    <scope>NUCLEOTIDE SEQUENCE [LARGE SCALE GENOMIC DNA]</scope>
    <source>
        <strain evidence="1 2">EAF2021</strain>
    </source>
</reference>
<evidence type="ECO:0000313" key="1">
    <source>
        <dbReference type="EMBL" id="KAK8843696.1"/>
    </source>
</evidence>
<accession>A0ABR2HB62</accession>
<name>A0ABR2HB62_9EUKA</name>
<gene>
    <name evidence="1" type="ORF">M9Y10_024759</name>
</gene>
<dbReference type="Proteomes" id="UP001470230">
    <property type="component" value="Unassembled WGS sequence"/>
</dbReference>
<organism evidence="1 2">
    <name type="scientific">Tritrichomonas musculus</name>
    <dbReference type="NCBI Taxonomy" id="1915356"/>
    <lineage>
        <taxon>Eukaryota</taxon>
        <taxon>Metamonada</taxon>
        <taxon>Parabasalia</taxon>
        <taxon>Tritrichomonadida</taxon>
        <taxon>Tritrichomonadidae</taxon>
        <taxon>Tritrichomonas</taxon>
    </lineage>
</organism>
<evidence type="ECO:0000313" key="2">
    <source>
        <dbReference type="Proteomes" id="UP001470230"/>
    </source>
</evidence>
<sequence length="125" mass="14467">MLPFGSHILFNILQNLNPKEDSTDFNKNVRKCARYGIVYFLHDNYESYCPFCFLKGKWCHLKERCFYSHYQICDDCKMFKSIIDKVVNVRLGFIPHPSLTCSPPSSGTPSLGPHLPAKYQLKNLS</sequence>